<feature type="domain" description="NadR/Ttd14 AAA" evidence="1">
    <location>
        <begin position="14"/>
        <end position="173"/>
    </location>
</feature>
<evidence type="ECO:0000313" key="3">
    <source>
        <dbReference type="EMBL" id="PHN97455.1"/>
    </source>
</evidence>
<comment type="caution">
    <text evidence="3">The sequence shown here is derived from an EMBL/GenBank/DDBJ whole genome shotgun (WGS) entry which is preliminary data.</text>
</comment>
<dbReference type="RefSeq" id="WP_099215663.1">
    <property type="nucleotide sequence ID" value="NZ_JAUYVU010000006.1"/>
</dbReference>
<dbReference type="Pfam" id="PF13521">
    <property type="entry name" value="AAA_28"/>
    <property type="match status" value="1"/>
</dbReference>
<dbReference type="EMBL" id="JAUYVU010000006">
    <property type="protein sequence ID" value="MDP2541530.1"/>
    <property type="molecule type" value="Genomic_DNA"/>
</dbReference>
<gene>
    <name evidence="3" type="ORF">CSC81_10300</name>
    <name evidence="2" type="ORF">Q8W23_08600</name>
</gene>
<evidence type="ECO:0000313" key="2">
    <source>
        <dbReference type="EMBL" id="MDP2541530.1"/>
    </source>
</evidence>
<dbReference type="PANTHER" id="PTHR37512">
    <property type="entry name" value="TRIFUNCTIONAL NAD BIOSYNTHESIS/REGULATOR PROTEIN NADR"/>
    <property type="match status" value="1"/>
</dbReference>
<dbReference type="InterPro" id="IPR052735">
    <property type="entry name" value="NAD_biosynth-regulator"/>
</dbReference>
<dbReference type="GO" id="GO:0016779">
    <property type="term" value="F:nucleotidyltransferase activity"/>
    <property type="evidence" value="ECO:0007669"/>
    <property type="project" value="UniProtKB-KW"/>
</dbReference>
<protein>
    <submittedName>
        <fullName evidence="2">ATP-binding protein</fullName>
    </submittedName>
    <submittedName>
        <fullName evidence="3">Nicotinate-nucleotide adenylyltransferase</fullName>
    </submittedName>
</protein>
<keyword evidence="5" id="KW-1185">Reference proteome</keyword>
<reference evidence="3" key="2">
    <citation type="submission" date="2017-10" db="EMBL/GenBank/DDBJ databases">
        <authorList>
            <person name="Enke T.N."/>
            <person name="Cordero O.X."/>
        </authorList>
    </citation>
    <scope>NUCLEOTIDE SEQUENCE</scope>
    <source>
        <strain evidence="3">4G03</strain>
    </source>
</reference>
<dbReference type="GO" id="GO:0005524">
    <property type="term" value="F:ATP binding"/>
    <property type="evidence" value="ECO:0007669"/>
    <property type="project" value="UniProtKB-KW"/>
</dbReference>
<evidence type="ECO:0000313" key="4">
    <source>
        <dbReference type="Proteomes" id="UP000222163"/>
    </source>
</evidence>
<dbReference type="PANTHER" id="PTHR37512:SF1">
    <property type="entry name" value="NADR_TTD14 AAA DOMAIN-CONTAINING PROTEIN"/>
    <property type="match status" value="1"/>
</dbReference>
<dbReference type="InterPro" id="IPR038727">
    <property type="entry name" value="NadR/Ttd14_AAA_dom"/>
</dbReference>
<dbReference type="Proteomes" id="UP001242342">
    <property type="component" value="Unassembled WGS sequence"/>
</dbReference>
<keyword evidence="2" id="KW-0547">Nucleotide-binding</keyword>
<evidence type="ECO:0000313" key="5">
    <source>
        <dbReference type="Proteomes" id="UP001242342"/>
    </source>
</evidence>
<dbReference type="SUPFAM" id="SSF52540">
    <property type="entry name" value="P-loop containing nucleoside triphosphate hydrolases"/>
    <property type="match status" value="1"/>
</dbReference>
<accession>A0A2G1BV27</accession>
<dbReference type="Proteomes" id="UP000222163">
    <property type="component" value="Unassembled WGS sequence"/>
</dbReference>
<dbReference type="InterPro" id="IPR027417">
    <property type="entry name" value="P-loop_NTPase"/>
</dbReference>
<organism evidence="3 4">
    <name type="scientific">Tenacibaculum discolor</name>
    <dbReference type="NCBI Taxonomy" id="361581"/>
    <lineage>
        <taxon>Bacteria</taxon>
        <taxon>Pseudomonadati</taxon>
        <taxon>Bacteroidota</taxon>
        <taxon>Flavobacteriia</taxon>
        <taxon>Flavobacteriales</taxon>
        <taxon>Flavobacteriaceae</taxon>
        <taxon>Tenacibaculum</taxon>
    </lineage>
</organism>
<keyword evidence="3" id="KW-0808">Transferase</keyword>
<dbReference type="AlphaFoldDB" id="A0A2G1BV27"/>
<reference evidence="3 4" key="1">
    <citation type="journal article" date="2016" name="Nat. Commun.">
        <title>Microbial interactions lead to rapid micro-scale successions on model marine particles.</title>
        <authorList>
            <person name="Datta M.S."/>
            <person name="Sliwerska E."/>
            <person name="Gore J."/>
            <person name="Polz M.F."/>
            <person name="Cordero O.X."/>
        </authorList>
    </citation>
    <scope>NUCLEOTIDE SEQUENCE [LARGE SCALE GENOMIC DNA]</scope>
    <source>
        <strain evidence="3 4">4G03</strain>
    </source>
</reference>
<keyword evidence="3" id="KW-0548">Nucleotidyltransferase</keyword>
<dbReference type="EMBL" id="PDUU01000008">
    <property type="protein sequence ID" value="PHN97455.1"/>
    <property type="molecule type" value="Genomic_DNA"/>
</dbReference>
<sequence>MEKALTQQPINLVKVVLFGPESTGKTTLSGQLARHYNTVWAPEFAREYLQDKWNNERKTCEQQDLIPIAEGQMGLENELAKKADKVLICDTDLLETKVYSEEYYGGFVDPKLDEAAIENTYDIYFLTYIDTPWEADDLRDRPEQRLEMFKAFENALKKYNRPYVLLKGDKETRLKKAVAVIDALLSKKENLYSFSDTLTDLDMHFMHQSPNTPNYDL</sequence>
<evidence type="ECO:0000259" key="1">
    <source>
        <dbReference type="Pfam" id="PF13521"/>
    </source>
</evidence>
<dbReference type="Gene3D" id="3.40.50.300">
    <property type="entry name" value="P-loop containing nucleotide triphosphate hydrolases"/>
    <property type="match status" value="1"/>
</dbReference>
<name>A0A2G1BV27_9FLAO</name>
<keyword evidence="2" id="KW-0067">ATP-binding</keyword>
<proteinExistence type="predicted"/>
<reference evidence="2 5" key="3">
    <citation type="submission" date="2023-07" db="EMBL/GenBank/DDBJ databases">
        <title>Genome content predicts the carbon catabolic preferences of heterotrophic bacteria.</title>
        <authorList>
            <person name="Gralka M."/>
        </authorList>
    </citation>
    <scope>NUCLEOTIDE SEQUENCE [LARGE SCALE GENOMIC DNA]</scope>
    <source>
        <strain evidence="2 5">4G03</strain>
    </source>
</reference>